<comment type="cofactor">
    <cofactor evidence="1">
        <name>Zn(2+)</name>
        <dbReference type="ChEBI" id="CHEBI:29105"/>
    </cofactor>
</comment>
<keyword evidence="8" id="KW-0482">Metalloprotease</keyword>
<evidence type="ECO:0000259" key="10">
    <source>
        <dbReference type="Pfam" id="PF01551"/>
    </source>
</evidence>
<feature type="domain" description="M23ase beta-sheet core" evidence="10">
    <location>
        <begin position="304"/>
        <end position="398"/>
    </location>
</feature>
<gene>
    <name evidence="12" type="primary">mepM</name>
    <name evidence="12" type="ORF">M9393_00925</name>
</gene>
<dbReference type="GO" id="GO:0006508">
    <property type="term" value="P:proteolysis"/>
    <property type="evidence" value="ECO:0007669"/>
    <property type="project" value="UniProtKB-KW"/>
</dbReference>
<evidence type="ECO:0000256" key="2">
    <source>
        <dbReference type="ARBA" id="ARBA00004162"/>
    </source>
</evidence>
<dbReference type="SUPFAM" id="SSF51261">
    <property type="entry name" value="Duplicated hybrid motif"/>
    <property type="match status" value="1"/>
</dbReference>
<keyword evidence="9" id="KW-0472">Membrane</keyword>
<evidence type="ECO:0000256" key="7">
    <source>
        <dbReference type="ARBA" id="ARBA00022833"/>
    </source>
</evidence>
<dbReference type="EMBL" id="CP097753">
    <property type="protein sequence ID" value="URJ28313.1"/>
    <property type="molecule type" value="Genomic_DNA"/>
</dbReference>
<dbReference type="RefSeq" id="WP_250248748.1">
    <property type="nucleotide sequence ID" value="NZ_CP097753.1"/>
</dbReference>
<reference evidence="12" key="1">
    <citation type="submission" date="2022-05" db="EMBL/GenBank/DDBJ databases">
        <title>Impact of host demography and evolutionary history on endosymbiont molecular evolution: a test in carpenter ants (Genus Camponotus) and their Blochmannia endosymbionts.</title>
        <authorList>
            <person name="Manthey J.D."/>
            <person name="Giron J.C."/>
            <person name="Hruska J.P."/>
        </authorList>
    </citation>
    <scope>NUCLEOTIDE SEQUENCE</scope>
    <source>
        <strain evidence="12">C-039</strain>
    </source>
</reference>
<evidence type="ECO:0000256" key="6">
    <source>
        <dbReference type="ARBA" id="ARBA00022801"/>
    </source>
</evidence>
<dbReference type="InterPro" id="IPR050570">
    <property type="entry name" value="Cell_wall_metabolism_enzyme"/>
</dbReference>
<dbReference type="PANTHER" id="PTHR21666:SF292">
    <property type="entry name" value="MUREIN DD-ENDOPEPTIDASE MEPM"/>
    <property type="match status" value="1"/>
</dbReference>
<dbReference type="FunFam" id="2.70.70.10:FF:000002">
    <property type="entry name" value="Murein DD-endopeptidase MepM"/>
    <property type="match status" value="1"/>
</dbReference>
<keyword evidence="4" id="KW-0645">Protease</keyword>
<feature type="transmembrane region" description="Helical" evidence="9">
    <location>
        <begin position="6"/>
        <end position="24"/>
    </location>
</feature>
<evidence type="ECO:0000256" key="3">
    <source>
        <dbReference type="ARBA" id="ARBA00006646"/>
    </source>
</evidence>
<evidence type="ECO:0000313" key="13">
    <source>
        <dbReference type="Proteomes" id="UP001056209"/>
    </source>
</evidence>
<dbReference type="Pfam" id="PF01551">
    <property type="entry name" value="Peptidase_M23"/>
    <property type="match status" value="1"/>
</dbReference>
<dbReference type="Pfam" id="PF19425">
    <property type="entry name" value="Csd3_N2"/>
    <property type="match status" value="1"/>
</dbReference>
<dbReference type="CDD" id="cd12797">
    <property type="entry name" value="M23_peptidase"/>
    <property type="match status" value="1"/>
</dbReference>
<proteinExistence type="inferred from homology"/>
<dbReference type="AlphaFoldDB" id="A0A9Q8X137"/>
<protein>
    <submittedName>
        <fullName evidence="12">Murein DD-endopeptidase MepM</fullName>
        <ecNumber evidence="12">3.4.24.-</ecNumber>
    </submittedName>
</protein>
<evidence type="ECO:0000256" key="5">
    <source>
        <dbReference type="ARBA" id="ARBA00022723"/>
    </source>
</evidence>
<evidence type="ECO:0000259" key="11">
    <source>
        <dbReference type="Pfam" id="PF19425"/>
    </source>
</evidence>
<organism evidence="12 13">
    <name type="scientific">Candidatus Blochmannia vicinus</name>
    <name type="common">nom. nud.</name>
    <dbReference type="NCBI Taxonomy" id="251540"/>
    <lineage>
        <taxon>Bacteria</taxon>
        <taxon>Pseudomonadati</taxon>
        <taxon>Pseudomonadota</taxon>
        <taxon>Gammaproteobacteria</taxon>
        <taxon>Enterobacterales</taxon>
        <taxon>Enterobacteriaceae</taxon>
        <taxon>ant endosymbionts</taxon>
        <taxon>Candidatus Blochmanniella</taxon>
    </lineage>
</organism>
<comment type="subcellular location">
    <subcellularLocation>
        <location evidence="2">Cell membrane</location>
        <topology evidence="2">Single-pass membrane protein</topology>
    </subcellularLocation>
</comment>
<evidence type="ECO:0000256" key="1">
    <source>
        <dbReference type="ARBA" id="ARBA00001947"/>
    </source>
</evidence>
<evidence type="ECO:0000313" key="12">
    <source>
        <dbReference type="EMBL" id="URJ28313.1"/>
    </source>
</evidence>
<evidence type="ECO:0000256" key="9">
    <source>
        <dbReference type="SAM" id="Phobius"/>
    </source>
</evidence>
<keyword evidence="5" id="KW-0479">Metal-binding</keyword>
<name>A0A9Q8X137_9ENTR</name>
<comment type="similarity">
    <text evidence="3">Belongs to the peptidase M23B family.</text>
</comment>
<dbReference type="EC" id="3.4.24.-" evidence="12"/>
<keyword evidence="9" id="KW-0812">Transmembrane</keyword>
<keyword evidence="7" id="KW-0862">Zinc</keyword>
<sequence>MSSILLLIIIVMTIWKFFIPCTLLNKSKKNYNKEFYLKKDESHQSEIIKNKKFFNSAMVYFDILKKHLYLNKLSKEINVYNHIVCQDDVLSEILNKYSSDGIDASGVSILLQQYPILRKLEAGQILSWMMITKKKLQCLVWNIFPQEIRVYNRMHASFTEGIIRILNQLNNSLYPAILFTGELNGTFIDSARSLGIEENYIIDISNALQYQLDFRKLRQGDRFAVLISTMMDRSYNVESKLLGARLYTSGKNYYIFRANNGKFYDREAVSLEGSFIRFPTLKPFRISSNFNLNRLNPVTGQVSPHAGVDFAVPIGTPVFSVGDGEVIVSTYSKIAGNYIAIKHGRHCITRYMHLKKLLVIPGQKVKRGDNIALSGNTGRSTGPHLHFEIWINHRPVNPLTTKILNIDKLSGHERIIYLNQIKDIIPKLCFD</sequence>
<dbReference type="Gene3D" id="2.70.70.10">
    <property type="entry name" value="Glucose Permease (Domain IIA)"/>
    <property type="match status" value="1"/>
</dbReference>
<dbReference type="PANTHER" id="PTHR21666">
    <property type="entry name" value="PEPTIDASE-RELATED"/>
    <property type="match status" value="1"/>
</dbReference>
<dbReference type="InterPro" id="IPR045834">
    <property type="entry name" value="Csd3_N2"/>
</dbReference>
<dbReference type="NCBIfam" id="NF008652">
    <property type="entry name" value="PRK11649.1"/>
    <property type="match status" value="1"/>
</dbReference>
<keyword evidence="6 12" id="KW-0378">Hydrolase</keyword>
<dbReference type="GO" id="GO:0005886">
    <property type="term" value="C:plasma membrane"/>
    <property type="evidence" value="ECO:0007669"/>
    <property type="project" value="UniProtKB-SubCell"/>
</dbReference>
<dbReference type="GO" id="GO:0046872">
    <property type="term" value="F:metal ion binding"/>
    <property type="evidence" value="ECO:0007669"/>
    <property type="project" value="UniProtKB-KW"/>
</dbReference>
<dbReference type="InterPro" id="IPR011055">
    <property type="entry name" value="Dup_hybrid_motif"/>
</dbReference>
<dbReference type="GO" id="GO:0004222">
    <property type="term" value="F:metalloendopeptidase activity"/>
    <property type="evidence" value="ECO:0007669"/>
    <property type="project" value="TreeGrafter"/>
</dbReference>
<dbReference type="Gene3D" id="3.10.450.350">
    <property type="match status" value="1"/>
</dbReference>
<dbReference type="InterPro" id="IPR016047">
    <property type="entry name" value="M23ase_b-sheet_dom"/>
</dbReference>
<feature type="domain" description="Csd3-like second N-terminal" evidence="11">
    <location>
        <begin position="179"/>
        <end position="291"/>
    </location>
</feature>
<evidence type="ECO:0000256" key="8">
    <source>
        <dbReference type="ARBA" id="ARBA00023049"/>
    </source>
</evidence>
<dbReference type="Proteomes" id="UP001056209">
    <property type="component" value="Chromosome"/>
</dbReference>
<keyword evidence="9" id="KW-1133">Transmembrane helix</keyword>
<accession>A0A9Q8X137</accession>
<evidence type="ECO:0000256" key="4">
    <source>
        <dbReference type="ARBA" id="ARBA00022670"/>
    </source>
</evidence>